<evidence type="ECO:0000256" key="1">
    <source>
        <dbReference type="SAM" id="MobiDB-lite"/>
    </source>
</evidence>
<sequence>MDAINPDEIDCFGRGWSVDRDLTEGVLRQLLEVADPGVNAVSINAGSRATSTEAIGRQLRRQAAGQCPPRQSEGPLRRQPHSQDLRLEGRGSAFLQVWIKTNLLRT</sequence>
<evidence type="ECO:0000313" key="3">
    <source>
        <dbReference type="Proteomes" id="UP000266841"/>
    </source>
</evidence>
<name>K0SBA3_THAOC</name>
<comment type="caution">
    <text evidence="2">The sequence shown here is derived from an EMBL/GenBank/DDBJ whole genome shotgun (WGS) entry which is preliminary data.</text>
</comment>
<dbReference type="Proteomes" id="UP000266841">
    <property type="component" value="Unassembled WGS sequence"/>
</dbReference>
<organism evidence="2 3">
    <name type="scientific">Thalassiosira oceanica</name>
    <name type="common">Marine diatom</name>
    <dbReference type="NCBI Taxonomy" id="159749"/>
    <lineage>
        <taxon>Eukaryota</taxon>
        <taxon>Sar</taxon>
        <taxon>Stramenopiles</taxon>
        <taxon>Ochrophyta</taxon>
        <taxon>Bacillariophyta</taxon>
        <taxon>Coscinodiscophyceae</taxon>
        <taxon>Thalassiosirophycidae</taxon>
        <taxon>Thalassiosirales</taxon>
        <taxon>Thalassiosiraceae</taxon>
        <taxon>Thalassiosira</taxon>
    </lineage>
</organism>
<dbReference type="EMBL" id="AGNL01019060">
    <property type="protein sequence ID" value="EJK62184.1"/>
    <property type="molecule type" value="Genomic_DNA"/>
</dbReference>
<gene>
    <name evidence="2" type="ORF">THAOC_17215</name>
</gene>
<keyword evidence="3" id="KW-1185">Reference proteome</keyword>
<protein>
    <submittedName>
        <fullName evidence="2">Uncharacterized protein</fullName>
    </submittedName>
</protein>
<proteinExistence type="predicted"/>
<dbReference type="AlphaFoldDB" id="K0SBA3"/>
<feature type="region of interest" description="Disordered" evidence="1">
    <location>
        <begin position="59"/>
        <end position="87"/>
    </location>
</feature>
<reference evidence="2 3" key="1">
    <citation type="journal article" date="2012" name="Genome Biol.">
        <title>Genome and low-iron response of an oceanic diatom adapted to chronic iron limitation.</title>
        <authorList>
            <person name="Lommer M."/>
            <person name="Specht M."/>
            <person name="Roy A.S."/>
            <person name="Kraemer L."/>
            <person name="Andreson R."/>
            <person name="Gutowska M.A."/>
            <person name="Wolf J."/>
            <person name="Bergner S.V."/>
            <person name="Schilhabel M.B."/>
            <person name="Klostermeier U.C."/>
            <person name="Beiko R.G."/>
            <person name="Rosenstiel P."/>
            <person name="Hippler M."/>
            <person name="Laroche J."/>
        </authorList>
    </citation>
    <scope>NUCLEOTIDE SEQUENCE [LARGE SCALE GENOMIC DNA]</scope>
    <source>
        <strain evidence="2 3">CCMP1005</strain>
    </source>
</reference>
<evidence type="ECO:0000313" key="2">
    <source>
        <dbReference type="EMBL" id="EJK62184.1"/>
    </source>
</evidence>
<accession>K0SBA3</accession>